<evidence type="ECO:0000313" key="3">
    <source>
        <dbReference type="Proteomes" id="UP000696485"/>
    </source>
</evidence>
<name>A0A9P5SA33_9FUNG</name>
<reference evidence="2" key="1">
    <citation type="journal article" date="2020" name="Fungal Divers.">
        <title>Resolving the Mortierellaceae phylogeny through synthesis of multi-gene phylogenetics and phylogenomics.</title>
        <authorList>
            <person name="Vandepol N."/>
            <person name="Liber J."/>
            <person name="Desiro A."/>
            <person name="Na H."/>
            <person name="Kennedy M."/>
            <person name="Barry K."/>
            <person name="Grigoriev I.V."/>
            <person name="Miller A.N."/>
            <person name="O'Donnell K."/>
            <person name="Stajich J.E."/>
            <person name="Bonito G."/>
        </authorList>
    </citation>
    <scope>NUCLEOTIDE SEQUENCE</scope>
    <source>
        <strain evidence="2">NVP1</strain>
    </source>
</reference>
<dbReference type="SMART" id="SM00458">
    <property type="entry name" value="RICIN"/>
    <property type="match status" value="1"/>
</dbReference>
<dbReference type="Gene3D" id="2.80.10.50">
    <property type="match status" value="1"/>
</dbReference>
<comment type="caution">
    <text evidence="2">The sequence shown here is derived from an EMBL/GenBank/DDBJ whole genome shotgun (WGS) entry which is preliminary data.</text>
</comment>
<dbReference type="EMBL" id="JAAAUY010001485">
    <property type="protein sequence ID" value="KAF9322663.1"/>
    <property type="molecule type" value="Genomic_DNA"/>
</dbReference>
<organism evidence="2 3">
    <name type="scientific">Podila minutissima</name>
    <dbReference type="NCBI Taxonomy" id="64525"/>
    <lineage>
        <taxon>Eukaryota</taxon>
        <taxon>Fungi</taxon>
        <taxon>Fungi incertae sedis</taxon>
        <taxon>Mucoromycota</taxon>
        <taxon>Mortierellomycotina</taxon>
        <taxon>Mortierellomycetes</taxon>
        <taxon>Mortierellales</taxon>
        <taxon>Mortierellaceae</taxon>
        <taxon>Podila</taxon>
    </lineage>
</organism>
<dbReference type="PROSITE" id="PS50231">
    <property type="entry name" value="RICIN_B_LECTIN"/>
    <property type="match status" value="1"/>
</dbReference>
<evidence type="ECO:0000259" key="1">
    <source>
        <dbReference type="SMART" id="SM00458"/>
    </source>
</evidence>
<dbReference type="SUPFAM" id="SSF50370">
    <property type="entry name" value="Ricin B-like lectins"/>
    <property type="match status" value="1"/>
</dbReference>
<dbReference type="Proteomes" id="UP000696485">
    <property type="component" value="Unassembled WGS sequence"/>
</dbReference>
<evidence type="ECO:0000313" key="2">
    <source>
        <dbReference type="EMBL" id="KAF9322663.1"/>
    </source>
</evidence>
<dbReference type="AlphaFoldDB" id="A0A9P5SA33"/>
<sequence length="137" mass="15507">MGRHENFPEGREFCIGLRDTDLVLDVQGASTEPGTPIILWTVKHEDNDNQKWYYENKQLRNKQTGLILTVPTLSANVAADQQHSGSNTQKFEHYDYTISAVDNEDLVLGILGSPTENARLALVHRDNDSELQQWSII</sequence>
<dbReference type="InterPro" id="IPR000772">
    <property type="entry name" value="Ricin_B_lectin"/>
</dbReference>
<proteinExistence type="predicted"/>
<feature type="domain" description="Ricin B lectin" evidence="1">
    <location>
        <begin position="10"/>
        <end position="137"/>
    </location>
</feature>
<accession>A0A9P5SA33</accession>
<gene>
    <name evidence="2" type="ORF">BG006_002166</name>
</gene>
<protein>
    <recommendedName>
        <fullName evidence="1">Ricin B lectin domain-containing protein</fullName>
    </recommendedName>
</protein>
<keyword evidence="3" id="KW-1185">Reference proteome</keyword>
<dbReference type="InterPro" id="IPR035992">
    <property type="entry name" value="Ricin_B-like_lectins"/>
</dbReference>
<dbReference type="Pfam" id="PF00652">
    <property type="entry name" value="Ricin_B_lectin"/>
    <property type="match status" value="1"/>
</dbReference>